<accession>A0A9P7YXA6</accession>
<dbReference type="OrthoDB" id="6022054at2759"/>
<reference evidence="3" key="1">
    <citation type="journal article" date="2021" name="IMA Fungus">
        <title>Genomic characterization of three marine fungi, including Emericellopsis atlantica sp. nov. with signatures of a generalist lifestyle and marine biomass degradation.</title>
        <authorList>
            <person name="Hagestad O.C."/>
            <person name="Hou L."/>
            <person name="Andersen J.H."/>
            <person name="Hansen E.H."/>
            <person name="Altermark B."/>
            <person name="Li C."/>
            <person name="Kuhnert E."/>
            <person name="Cox R.J."/>
            <person name="Crous P.W."/>
            <person name="Spatafora J.W."/>
            <person name="Lail K."/>
            <person name="Amirebrahimi M."/>
            <person name="Lipzen A."/>
            <person name="Pangilinan J."/>
            <person name="Andreopoulos W."/>
            <person name="Hayes R.D."/>
            <person name="Ng V."/>
            <person name="Grigoriev I.V."/>
            <person name="Jackson S.A."/>
            <person name="Sutton T.D.S."/>
            <person name="Dobson A.D.W."/>
            <person name="Rama T."/>
        </authorList>
    </citation>
    <scope>NUCLEOTIDE SEQUENCE</scope>
    <source>
        <strain evidence="3">TRa3180A</strain>
    </source>
</reference>
<dbReference type="InterPro" id="IPR007483">
    <property type="entry name" value="Hamartin"/>
</dbReference>
<evidence type="ECO:0000256" key="1">
    <source>
        <dbReference type="SAM" id="Coils"/>
    </source>
</evidence>
<gene>
    <name evidence="3" type="ORF">BJ878DRAFT_267884</name>
</gene>
<dbReference type="PANTHER" id="PTHR15154:SF2">
    <property type="entry name" value="HAMARTIN"/>
    <property type="match status" value="1"/>
</dbReference>
<feature type="region of interest" description="Disordered" evidence="2">
    <location>
        <begin position="896"/>
        <end position="937"/>
    </location>
</feature>
<dbReference type="Proteomes" id="UP000887226">
    <property type="component" value="Unassembled WGS sequence"/>
</dbReference>
<feature type="compositionally biased region" description="Polar residues" evidence="2">
    <location>
        <begin position="910"/>
        <end position="922"/>
    </location>
</feature>
<comment type="caution">
    <text evidence="3">The sequence shown here is derived from an EMBL/GenBank/DDBJ whole genome shotgun (WGS) entry which is preliminary data.</text>
</comment>
<dbReference type="GO" id="GO:0032007">
    <property type="term" value="P:negative regulation of TOR signaling"/>
    <property type="evidence" value="ECO:0007669"/>
    <property type="project" value="TreeGrafter"/>
</dbReference>
<name>A0A9P7YXA6_9HELO</name>
<feature type="region of interest" description="Disordered" evidence="2">
    <location>
        <begin position="421"/>
        <end position="503"/>
    </location>
</feature>
<protein>
    <submittedName>
        <fullName evidence="3">Hamartin protein-domain-containing protein</fullName>
    </submittedName>
</protein>
<keyword evidence="1" id="KW-0175">Coiled coil</keyword>
<evidence type="ECO:0000313" key="4">
    <source>
        <dbReference type="Proteomes" id="UP000887226"/>
    </source>
</evidence>
<dbReference type="EMBL" id="MU254337">
    <property type="protein sequence ID" value="KAG9240813.1"/>
    <property type="molecule type" value="Genomic_DNA"/>
</dbReference>
<evidence type="ECO:0000313" key="3">
    <source>
        <dbReference type="EMBL" id="KAG9240813.1"/>
    </source>
</evidence>
<dbReference type="SUPFAM" id="SSF48371">
    <property type="entry name" value="ARM repeat"/>
    <property type="match status" value="1"/>
</dbReference>
<dbReference type="AlphaFoldDB" id="A0A9P7YXA6"/>
<dbReference type="Pfam" id="PF04388">
    <property type="entry name" value="Hamartin"/>
    <property type="match status" value="1"/>
</dbReference>
<keyword evidence="4" id="KW-1185">Reference proteome</keyword>
<feature type="coiled-coil region" evidence="1">
    <location>
        <begin position="642"/>
        <end position="708"/>
    </location>
</feature>
<dbReference type="InterPro" id="IPR016024">
    <property type="entry name" value="ARM-type_fold"/>
</dbReference>
<organism evidence="3 4">
    <name type="scientific">Calycina marina</name>
    <dbReference type="NCBI Taxonomy" id="1763456"/>
    <lineage>
        <taxon>Eukaryota</taxon>
        <taxon>Fungi</taxon>
        <taxon>Dikarya</taxon>
        <taxon>Ascomycota</taxon>
        <taxon>Pezizomycotina</taxon>
        <taxon>Leotiomycetes</taxon>
        <taxon>Helotiales</taxon>
        <taxon>Pezizellaceae</taxon>
        <taxon>Calycina</taxon>
    </lineage>
</organism>
<evidence type="ECO:0000256" key="2">
    <source>
        <dbReference type="SAM" id="MobiDB-lite"/>
    </source>
</evidence>
<sequence>MSSGTFKNLTKVLTAALPSVSLPLPDDIIQVIHAYLDKHADHNESACQRLQDELLSMYENHVLDNPSRIAPFMAILRSLKPNIRGSGRFLQWWEKLSGPIMLSLGDEKGLARVTRDTLLDVLVEDEEDKDSITTSAALADNLMSAWLKNNNSAMVDFDDKARFIEAQIKDILLAFGRRRSKDFLTTIDKYFVEKESRIATLGLICEFIRNQPPHLHQMLQTSLFDNILRCLQIDTSTRAISLAMTALVMFLPHIPNSSGSHLPALFNIYSRMLFWDRERRAALETTSQNSDDGITEKPHPNATEDKLWQKLPYLLESDDDTVPELLHYFTFLYGLYPINFMAYIRKPQKYLRHAKFPGADELDVQPTEIRERSETFREVHLLHPNFFTMTIESELTENNRWMKSDPADIVAECMALYSPGEDNVSHASRSRRISSHRNIEPNADIPEEPLLDYPDATTTTYKHTSWRNTQSTAVASPEPSRSSHCPGLHRKGSQTSQSPASAAESPLLYAADRLDSPTLPPQMMSSQPALKDILTSQASARGSIYRVLTNDSMHSFAHTHDPDNSYHIDADLESLTRGPIGPSPALRPTSNEPSTRIAYLHREIQLLHNDLNFERYLKQQHLAHIGQLRQKQIREARVEAETQNLINSNRSLKSRLEDMKRDMLQMRNETEKSKSHSRKWEAELSSKLRVLREEQKKWLREKEELTMKLSTVEKDAGSLRDIIVNSEARELGCQQKMNSIELNLDELAYLKGEIEKLTLALRKYEANELQATLDKEKEEALGQGTLSAMHNIAPLCMDSADVISVEVHLLKLKLRARDEELTKAQASTDNEARMNNRITPPVRKSSLPEETLEAALSVSKKRVVEIQKAHSHLISRYNTLQEAYLDLKETYELETNNQEAPPLLGGPRSPVQSKSQKASQHAVQVPPHTSVPHPQPA</sequence>
<feature type="compositionally biased region" description="Polar residues" evidence="2">
    <location>
        <begin position="456"/>
        <end position="483"/>
    </location>
</feature>
<dbReference type="GO" id="GO:0051726">
    <property type="term" value="P:regulation of cell cycle"/>
    <property type="evidence" value="ECO:0007669"/>
    <property type="project" value="TreeGrafter"/>
</dbReference>
<dbReference type="PANTHER" id="PTHR15154">
    <property type="entry name" value="HAMARTIN"/>
    <property type="match status" value="1"/>
</dbReference>
<dbReference type="GO" id="GO:0033596">
    <property type="term" value="C:TSC1-TSC2 complex"/>
    <property type="evidence" value="ECO:0007669"/>
    <property type="project" value="TreeGrafter"/>
</dbReference>
<proteinExistence type="predicted"/>